<evidence type="ECO:0000256" key="4">
    <source>
        <dbReference type="ARBA" id="ARBA00023136"/>
    </source>
</evidence>
<feature type="transmembrane region" description="Helical" evidence="5">
    <location>
        <begin position="41"/>
        <end position="60"/>
    </location>
</feature>
<feature type="transmembrane region" description="Helical" evidence="5">
    <location>
        <begin position="95"/>
        <end position="115"/>
    </location>
</feature>
<dbReference type="Pfam" id="PF04479">
    <property type="entry name" value="RTA1"/>
    <property type="match status" value="1"/>
</dbReference>
<comment type="subcellular location">
    <subcellularLocation>
        <location evidence="1">Membrane</location>
        <topology evidence="1">Multi-pass membrane protein</topology>
    </subcellularLocation>
</comment>
<sequence length="320" mass="33749">MEALDNTLGASPDMSADPFLPGADDDEGIIVGAFAEWPEVAPAYVALSLFFLGGLVALFFAIRSRTWLLLTVTVTAWLEVAALSFRLAFIETPDLALYSGMQALLVMAPAFLPLVNYGLAGRLAMLGDAGHLCVPPWWASVFLGCAYAACAALNAVGAGMVSSTDLRTHDVGRNLMVVGLSLQLGAFAALALGAAWMQRSTAFALRYRVALRPPVWACLHATTALMALRTAFRLAEFSSAHASALATREEYLYALDVAPTLLCVAAYCACHAALACPAQLLPVQLVGASELLSLKVGPTADFAANRWKAAALVAQGWRAV</sequence>
<dbReference type="GO" id="GO:0016020">
    <property type="term" value="C:membrane"/>
    <property type="evidence" value="ECO:0007669"/>
    <property type="project" value="UniProtKB-SubCell"/>
</dbReference>
<dbReference type="Proteomes" id="UP000612055">
    <property type="component" value="Unassembled WGS sequence"/>
</dbReference>
<comment type="caution">
    <text evidence="6">The sequence shown here is derived from an EMBL/GenBank/DDBJ whole genome shotgun (WGS) entry which is preliminary data.</text>
</comment>
<feature type="transmembrane region" description="Helical" evidence="5">
    <location>
        <begin position="136"/>
        <end position="156"/>
    </location>
</feature>
<dbReference type="AlphaFoldDB" id="A0A835XWT1"/>
<dbReference type="PANTHER" id="PTHR31465">
    <property type="entry name" value="PROTEIN RTA1-RELATED"/>
    <property type="match status" value="1"/>
</dbReference>
<keyword evidence="4 5" id="KW-0472">Membrane</keyword>
<protein>
    <submittedName>
        <fullName evidence="6">Uncharacterized protein</fullName>
    </submittedName>
</protein>
<evidence type="ECO:0000313" key="6">
    <source>
        <dbReference type="EMBL" id="KAG2488285.1"/>
    </source>
</evidence>
<evidence type="ECO:0000256" key="2">
    <source>
        <dbReference type="ARBA" id="ARBA00022692"/>
    </source>
</evidence>
<dbReference type="OrthoDB" id="3358017at2759"/>
<keyword evidence="3 5" id="KW-1133">Transmembrane helix</keyword>
<gene>
    <name evidence="6" type="ORF">HYH03_013135</name>
</gene>
<name>A0A835XWT1_9CHLO</name>
<feature type="transmembrane region" description="Helical" evidence="5">
    <location>
        <begin position="67"/>
        <end position="89"/>
    </location>
</feature>
<feature type="transmembrane region" description="Helical" evidence="5">
    <location>
        <begin position="176"/>
        <end position="197"/>
    </location>
</feature>
<reference evidence="6" key="1">
    <citation type="journal article" date="2020" name="bioRxiv">
        <title>Comparative genomics of Chlamydomonas.</title>
        <authorList>
            <person name="Craig R.J."/>
            <person name="Hasan A.R."/>
            <person name="Ness R.W."/>
            <person name="Keightley P.D."/>
        </authorList>
    </citation>
    <scope>NUCLEOTIDE SEQUENCE</scope>
    <source>
        <strain evidence="6">CCAP 11/70</strain>
    </source>
</reference>
<dbReference type="InterPro" id="IPR007568">
    <property type="entry name" value="RTA1"/>
</dbReference>
<organism evidence="6 7">
    <name type="scientific">Edaphochlamys debaryana</name>
    <dbReference type="NCBI Taxonomy" id="47281"/>
    <lineage>
        <taxon>Eukaryota</taxon>
        <taxon>Viridiplantae</taxon>
        <taxon>Chlorophyta</taxon>
        <taxon>core chlorophytes</taxon>
        <taxon>Chlorophyceae</taxon>
        <taxon>CS clade</taxon>
        <taxon>Chlamydomonadales</taxon>
        <taxon>Chlamydomonadales incertae sedis</taxon>
        <taxon>Edaphochlamys</taxon>
    </lineage>
</organism>
<accession>A0A835XWT1</accession>
<dbReference type="PANTHER" id="PTHR31465:SF1">
    <property type="entry name" value="PROTEIN RTA1-RELATED"/>
    <property type="match status" value="1"/>
</dbReference>
<dbReference type="EMBL" id="JAEHOE010000085">
    <property type="protein sequence ID" value="KAG2488285.1"/>
    <property type="molecule type" value="Genomic_DNA"/>
</dbReference>
<evidence type="ECO:0000256" key="5">
    <source>
        <dbReference type="SAM" id="Phobius"/>
    </source>
</evidence>
<keyword evidence="7" id="KW-1185">Reference proteome</keyword>
<evidence type="ECO:0000256" key="3">
    <source>
        <dbReference type="ARBA" id="ARBA00022989"/>
    </source>
</evidence>
<evidence type="ECO:0000313" key="7">
    <source>
        <dbReference type="Proteomes" id="UP000612055"/>
    </source>
</evidence>
<evidence type="ECO:0000256" key="1">
    <source>
        <dbReference type="ARBA" id="ARBA00004141"/>
    </source>
</evidence>
<proteinExistence type="predicted"/>
<keyword evidence="2 5" id="KW-0812">Transmembrane</keyword>